<dbReference type="EMBL" id="AKGD01000003">
    <property type="protein sequence ID" value="EIT68577.1"/>
    <property type="molecule type" value="Genomic_DNA"/>
</dbReference>
<proteinExistence type="predicted"/>
<feature type="signal peptide" evidence="1">
    <location>
        <begin position="1"/>
        <end position="19"/>
    </location>
</feature>
<dbReference type="AlphaFoldDB" id="I7ZA91"/>
<evidence type="ECO:0000256" key="1">
    <source>
        <dbReference type="SAM" id="SignalP"/>
    </source>
</evidence>
<dbReference type="OrthoDB" id="1428924at2"/>
<accession>I7ZA91</accession>
<gene>
    <name evidence="2" type="ORF">WQQ_37720</name>
</gene>
<feature type="chain" id="PRO_5003713061" description="Lipoprotein" evidence="1">
    <location>
        <begin position="20"/>
        <end position="235"/>
    </location>
</feature>
<keyword evidence="1" id="KW-0732">Signal</keyword>
<dbReference type="STRING" id="1172194.WQQ_37720"/>
<reference evidence="2 3" key="1">
    <citation type="journal article" date="2012" name="J. Bacteriol.">
        <title>Genome Sequence of n-Alkane-Degrading Hydrocarboniphaga effusa Strain AP103T (ATCC BAA-332T).</title>
        <authorList>
            <person name="Chang H.K."/>
            <person name="Zylstra G.J."/>
            <person name="Chae J.C."/>
        </authorList>
    </citation>
    <scope>NUCLEOTIDE SEQUENCE [LARGE SCALE GENOMIC DNA]</scope>
    <source>
        <strain evidence="2 3">AP103</strain>
    </source>
</reference>
<evidence type="ECO:0000313" key="3">
    <source>
        <dbReference type="Proteomes" id="UP000003704"/>
    </source>
</evidence>
<organism evidence="2 3">
    <name type="scientific">Hydrocarboniphaga effusa AP103</name>
    <dbReference type="NCBI Taxonomy" id="1172194"/>
    <lineage>
        <taxon>Bacteria</taxon>
        <taxon>Pseudomonadati</taxon>
        <taxon>Pseudomonadota</taxon>
        <taxon>Gammaproteobacteria</taxon>
        <taxon>Nevskiales</taxon>
        <taxon>Nevskiaceae</taxon>
        <taxon>Hydrocarboniphaga</taxon>
    </lineage>
</organism>
<name>I7ZA91_9GAMM</name>
<evidence type="ECO:0000313" key="2">
    <source>
        <dbReference type="EMBL" id="EIT68577.1"/>
    </source>
</evidence>
<dbReference type="Proteomes" id="UP000003704">
    <property type="component" value="Unassembled WGS sequence"/>
</dbReference>
<keyword evidence="3" id="KW-1185">Reference proteome</keyword>
<dbReference type="PROSITE" id="PS51257">
    <property type="entry name" value="PROKAR_LIPOPROTEIN"/>
    <property type="match status" value="1"/>
</dbReference>
<dbReference type="RefSeq" id="WP_007186707.1">
    <property type="nucleotide sequence ID" value="NZ_AKGD01000003.1"/>
</dbReference>
<protein>
    <recommendedName>
        <fullName evidence="4">Lipoprotein</fullName>
    </recommendedName>
</protein>
<comment type="caution">
    <text evidence="2">The sequence shown here is derived from an EMBL/GenBank/DDBJ whole genome shotgun (WGS) entry which is preliminary data.</text>
</comment>
<sequence length="235" mass="24685">MRKSLVASAVMLSLSAGCASYVTPGGPVKLAEISRVGDDMASRQPSPKFPASIGVVRVQAPRYASASTRGYGKGVFSLVTAQELIGDPQLAAIGGWASVGKVQTLDTSLLPSKFDSLDDLRLAAAKLQIDVLLVTTVDTVFEAGGKTFGPSSDFKLGKSDTDAAIRSTASAVFVDVRTGFSYGQAEAGARAADLAAAGNSEKSLDRLRLQTERQAFEAFLVEAQTTWAGIERRYN</sequence>
<evidence type="ECO:0008006" key="4">
    <source>
        <dbReference type="Google" id="ProtNLM"/>
    </source>
</evidence>